<organism evidence="2 3">
    <name type="scientific">Candidatus Methylobacter oryzae</name>
    <dbReference type="NCBI Taxonomy" id="2497749"/>
    <lineage>
        <taxon>Bacteria</taxon>
        <taxon>Pseudomonadati</taxon>
        <taxon>Pseudomonadota</taxon>
        <taxon>Gammaproteobacteria</taxon>
        <taxon>Methylococcales</taxon>
        <taxon>Methylococcaceae</taxon>
        <taxon>Methylobacter</taxon>
    </lineage>
</organism>
<dbReference type="Pfam" id="PF13546">
    <property type="entry name" value="DDE_5"/>
    <property type="match status" value="1"/>
</dbReference>
<sequence length="185" mass="21110">MWELVKGLIHNTEDSFLIIDDSVQDKRYSKSIELVKTQYSGAVGGLVRGIGVVNLVHSDGQDHYPVDYRIYHNAADGKTKNDHFKDMLVNAIADKGLKAKTVLFDSWYASWENLKLVHSLKRTFYTTLKSNRMISLSKEEGYVHLDAIAWTPERLQFGVVVKLKKVPFKVKLFKLVAPNGDIDWL</sequence>
<feature type="non-terminal residue" evidence="2">
    <location>
        <position position="185"/>
    </location>
</feature>
<dbReference type="Proteomes" id="UP000733744">
    <property type="component" value="Unassembled WGS sequence"/>
</dbReference>
<keyword evidence="3" id="KW-1185">Reference proteome</keyword>
<dbReference type="SUPFAM" id="SSF53098">
    <property type="entry name" value="Ribonuclease H-like"/>
    <property type="match status" value="1"/>
</dbReference>
<accession>A0ABY3CJI5</accession>
<dbReference type="InterPro" id="IPR012337">
    <property type="entry name" value="RNaseH-like_sf"/>
</dbReference>
<evidence type="ECO:0000259" key="1">
    <source>
        <dbReference type="Pfam" id="PF13546"/>
    </source>
</evidence>
<dbReference type="EMBL" id="RYFG02000017">
    <property type="protein sequence ID" value="TRX01908.1"/>
    <property type="molecule type" value="Genomic_DNA"/>
</dbReference>
<evidence type="ECO:0000313" key="2">
    <source>
        <dbReference type="EMBL" id="TRX01908.1"/>
    </source>
</evidence>
<reference evidence="2 3" key="1">
    <citation type="journal article" date="2019" name="Antonie Van Leeuwenhoek">
        <title>Description of 'Ca. Methylobacter oryzae' KRF1, a novel species from the environmentally important Methylobacter clade 2.</title>
        <authorList>
            <person name="Khatri K."/>
            <person name="Mohite J.A."/>
            <person name="Pandit P.S."/>
            <person name="Bahulikar R."/>
            <person name="Rahalkar M.C."/>
        </authorList>
    </citation>
    <scope>NUCLEOTIDE SEQUENCE [LARGE SCALE GENOMIC DNA]</scope>
    <source>
        <strain evidence="2 3">KRF1</strain>
    </source>
</reference>
<dbReference type="InterPro" id="IPR038721">
    <property type="entry name" value="IS701-like_DDE_dom"/>
</dbReference>
<gene>
    <name evidence="2" type="ORF">EKO24_003135</name>
</gene>
<name>A0ABY3CJI5_9GAMM</name>
<feature type="domain" description="Transposase IS701-like DDE" evidence="1">
    <location>
        <begin position="10"/>
        <end position="133"/>
    </location>
</feature>
<protein>
    <submittedName>
        <fullName evidence="2">Transposase</fullName>
    </submittedName>
</protein>
<evidence type="ECO:0000313" key="3">
    <source>
        <dbReference type="Proteomes" id="UP000733744"/>
    </source>
</evidence>
<proteinExistence type="predicted"/>
<comment type="caution">
    <text evidence="2">The sequence shown here is derived from an EMBL/GenBank/DDBJ whole genome shotgun (WGS) entry which is preliminary data.</text>
</comment>